<dbReference type="PROSITE" id="PS51147">
    <property type="entry name" value="PFTA"/>
    <property type="match status" value="5"/>
</dbReference>
<comment type="similarity">
    <text evidence="2 11">Belongs to the protein prenyltransferase subunit alpha family.</text>
</comment>
<evidence type="ECO:0000256" key="1">
    <source>
        <dbReference type="ARBA" id="ARBA00002902"/>
    </source>
</evidence>
<sequence length="583" mass="67591">MHGRVKVKTTAQQEEEKRKAREKKLKIYVAARDACFAKRKEEIFDDEALQLTQQLLSSNPDFATLWNYRREILLHLETVKDENEVQKIYEAELSFLESCLKVNPKSYGSWHHRGWVSARLPRPDWARELGLCDRCLSLDDRNFHCWDYRRMVVKVSGVSAEQELGFTDRLICSNFSNYSSWHYRSTLLPLLHPECPEQASPHREPPLSPPPHSPQTHFHRVCEEQLLKEYELVQNAFFTDPNDQSAWFYYRWLLGRAEREEMISCVYVSREQERVAVTFSRPVNALSVGLLLVLDGQPQRVEWRSVHPHFKHSPVLICDLPPGTIHDTTNEHNLTVHWTEKHNHRECALYTGRTESWCRDTATDQELFRSELSVEKTSVLQSELLSVNQLQELEPLNKWCLLTIILLMRALDPLGYEKETLAHFQTLKEVDPKRSAYYSDLCSKFMIENTILKMEYAEVRVFSISDQNLTTLCHLDQLLLVTHINLSSNRLQRLPPQFAMLQCLEVFEADNNSIKSLEGVYCLPKLEEISLKNNKISTLADLQPLASCPKLTHLDLRGNPITQTAGVESELAKLLPSVTDLQL</sequence>
<evidence type="ECO:0000256" key="4">
    <source>
        <dbReference type="ARBA" id="ARBA00014772"/>
    </source>
</evidence>
<dbReference type="GO" id="GO:0005968">
    <property type="term" value="C:Rab-protein geranylgeranyltransferase complex"/>
    <property type="evidence" value="ECO:0007669"/>
    <property type="project" value="TreeGrafter"/>
</dbReference>
<dbReference type="GO" id="GO:0008270">
    <property type="term" value="F:zinc ion binding"/>
    <property type="evidence" value="ECO:0007669"/>
    <property type="project" value="InterPro"/>
</dbReference>
<dbReference type="AlphaFoldDB" id="A0A1A8Q015"/>
<keyword evidence="8 11" id="KW-0808">Transferase</keyword>
<dbReference type="GO" id="GO:0004663">
    <property type="term" value="F:Rab geranylgeranyltransferase activity"/>
    <property type="evidence" value="ECO:0007669"/>
    <property type="project" value="UniProtKB-UniRule"/>
</dbReference>
<evidence type="ECO:0000259" key="13">
    <source>
        <dbReference type="Pfam" id="PF07711"/>
    </source>
</evidence>
<keyword evidence="5" id="KW-0597">Phosphoprotein</keyword>
<gene>
    <name evidence="14" type="primary">RABGGTA</name>
</gene>
<evidence type="ECO:0000256" key="12">
    <source>
        <dbReference type="SAM" id="MobiDB-lite"/>
    </source>
</evidence>
<dbReference type="Gene3D" id="1.25.40.120">
    <property type="entry name" value="Protein prenylyltransferase"/>
    <property type="match status" value="1"/>
</dbReference>
<comment type="catalytic activity">
    <reaction evidence="10 11">
        <text>geranylgeranyl diphosphate + L-cysteinyl-[protein] = S-geranylgeranyl-L-cysteinyl-[protein] + diphosphate</text>
        <dbReference type="Rhea" id="RHEA:21240"/>
        <dbReference type="Rhea" id="RHEA-COMP:10131"/>
        <dbReference type="Rhea" id="RHEA-COMP:11537"/>
        <dbReference type="ChEBI" id="CHEBI:29950"/>
        <dbReference type="ChEBI" id="CHEBI:33019"/>
        <dbReference type="ChEBI" id="CHEBI:57533"/>
        <dbReference type="ChEBI" id="CHEBI:86021"/>
        <dbReference type="EC" id="2.5.1.60"/>
    </reaction>
</comment>
<dbReference type="FunFam" id="3.80.10.10:FF:000138">
    <property type="entry name" value="geranylgeranyl transferase type-2 subunit alpha"/>
    <property type="match status" value="1"/>
</dbReference>
<keyword evidence="9" id="KW-0677">Repeat</keyword>
<evidence type="ECO:0000256" key="6">
    <source>
        <dbReference type="ARBA" id="ARBA00022602"/>
    </source>
</evidence>
<keyword evidence="7" id="KW-0433">Leucine-rich repeat</keyword>
<evidence type="ECO:0000256" key="5">
    <source>
        <dbReference type="ARBA" id="ARBA00022553"/>
    </source>
</evidence>
<dbReference type="InterPro" id="IPR009087">
    <property type="entry name" value="RabGGT_asu_insert-domain"/>
</dbReference>
<dbReference type="Pfam" id="PF01239">
    <property type="entry name" value="PPTA"/>
    <property type="match status" value="5"/>
</dbReference>
<dbReference type="InterPro" id="IPR036254">
    <property type="entry name" value="RabGGT_asu_insert-dom_sf"/>
</dbReference>
<keyword evidence="6 11" id="KW-0637">Prenyltransferase</keyword>
<dbReference type="EMBL" id="HAEI01003938">
    <property type="protein sequence ID" value="SBR86612.1"/>
    <property type="molecule type" value="Transcribed_RNA"/>
</dbReference>
<evidence type="ECO:0000256" key="3">
    <source>
        <dbReference type="ARBA" id="ARBA00012656"/>
    </source>
</evidence>
<dbReference type="InterPro" id="IPR001611">
    <property type="entry name" value="Leu-rich_rpt"/>
</dbReference>
<dbReference type="Pfam" id="PF14580">
    <property type="entry name" value="LRR_9"/>
    <property type="match status" value="1"/>
</dbReference>
<dbReference type="EMBL" id="HAEH01009322">
    <property type="protein sequence ID" value="SBR86848.1"/>
    <property type="molecule type" value="Transcribed_RNA"/>
</dbReference>
<evidence type="ECO:0000256" key="2">
    <source>
        <dbReference type="ARBA" id="ARBA00006734"/>
    </source>
</evidence>
<evidence type="ECO:0000256" key="8">
    <source>
        <dbReference type="ARBA" id="ARBA00022679"/>
    </source>
</evidence>
<dbReference type="FunFam" id="1.25.40.120:FF:000001">
    <property type="entry name" value="Geranylgeranyl transferase type-2 subunit alpha"/>
    <property type="match status" value="1"/>
</dbReference>
<dbReference type="EC" id="2.5.1.60" evidence="3 11"/>
<dbReference type="PROSITE" id="PS51450">
    <property type="entry name" value="LRR"/>
    <property type="match status" value="2"/>
</dbReference>
<dbReference type="Gene3D" id="2.60.40.1130">
    <property type="entry name" value="Rab geranylgeranyltransferase alpha-subunit, insert domain"/>
    <property type="match status" value="1"/>
</dbReference>
<dbReference type="InterPro" id="IPR002088">
    <property type="entry name" value="Prenyl_trans_a"/>
</dbReference>
<evidence type="ECO:0000256" key="11">
    <source>
        <dbReference type="RuleBase" id="RU367120"/>
    </source>
</evidence>
<dbReference type="PANTHER" id="PTHR11129:SF2">
    <property type="entry name" value="GERANYLGERANYL TRANSFERASE TYPE-2 SUBUNIT ALPHA"/>
    <property type="match status" value="1"/>
</dbReference>
<dbReference type="Gene3D" id="3.80.10.10">
    <property type="entry name" value="Ribonuclease Inhibitor"/>
    <property type="match status" value="1"/>
</dbReference>
<protein>
    <recommendedName>
        <fullName evidence="4 11">Geranylgeranyl transferase type-2 subunit alpha</fullName>
        <ecNumber evidence="3 11">2.5.1.60</ecNumber>
    </recommendedName>
    <alternativeName>
        <fullName evidence="11">Geranylgeranyl transferase type II subunit alpha</fullName>
    </alternativeName>
</protein>
<dbReference type="Pfam" id="PF07711">
    <property type="entry name" value="RabGGT_insert"/>
    <property type="match status" value="1"/>
</dbReference>
<proteinExistence type="inferred from homology"/>
<accession>A0A1A8Q015</accession>
<feature type="domain" description="Rab geranylgeranyltransferase alpha subunit insert-domain" evidence="13">
    <location>
        <begin position="263"/>
        <end position="362"/>
    </location>
</feature>
<feature type="region of interest" description="Disordered" evidence="12">
    <location>
        <begin position="196"/>
        <end position="215"/>
    </location>
</feature>
<organism evidence="14">
    <name type="scientific">Nothobranchius rachovii</name>
    <name type="common">bluefin notho</name>
    <dbReference type="NCBI Taxonomy" id="451742"/>
    <lineage>
        <taxon>Eukaryota</taxon>
        <taxon>Metazoa</taxon>
        <taxon>Chordata</taxon>
        <taxon>Craniata</taxon>
        <taxon>Vertebrata</taxon>
        <taxon>Euteleostomi</taxon>
        <taxon>Actinopterygii</taxon>
        <taxon>Neopterygii</taxon>
        <taxon>Teleostei</taxon>
        <taxon>Neoteleostei</taxon>
        <taxon>Acanthomorphata</taxon>
        <taxon>Ovalentaria</taxon>
        <taxon>Atherinomorphae</taxon>
        <taxon>Cyprinodontiformes</taxon>
        <taxon>Nothobranchiidae</taxon>
        <taxon>Nothobranchius</taxon>
    </lineage>
</organism>
<reference evidence="14" key="1">
    <citation type="submission" date="2016-05" db="EMBL/GenBank/DDBJ databases">
        <authorList>
            <person name="Lavstsen T."/>
            <person name="Jespersen J.S."/>
        </authorList>
    </citation>
    <scope>NUCLEOTIDE SEQUENCE</scope>
    <source>
        <tissue evidence="14">Brain</tissue>
    </source>
</reference>
<dbReference type="SUPFAM" id="SSF48439">
    <property type="entry name" value="Protein prenylyltransferase"/>
    <property type="match status" value="1"/>
</dbReference>
<dbReference type="GO" id="GO:0097354">
    <property type="term" value="P:prenylation"/>
    <property type="evidence" value="ECO:0007669"/>
    <property type="project" value="UniProtKB-UniRule"/>
</dbReference>
<dbReference type="SUPFAM" id="SSF49594">
    <property type="entry name" value="Rab geranylgeranyltransferase alpha-subunit, insert domain"/>
    <property type="match status" value="1"/>
</dbReference>
<dbReference type="FunFam" id="2.60.40.1130:FF:000001">
    <property type="entry name" value="Geranylgeranyl transferase type-2 subunit alpha"/>
    <property type="match status" value="1"/>
</dbReference>
<comment type="function">
    <text evidence="11">Catalyzes the transfer of a geranyl-geranyl moiety from geranyl-geranyl pyrophosphate to cysteines occuring in specific C-terminal amino acid sequences.</text>
</comment>
<reference evidence="14" key="2">
    <citation type="submission" date="2016-06" db="EMBL/GenBank/DDBJ databases">
        <title>The genome of a short-lived fish provides insights into sex chromosome evolution and the genetic control of aging.</title>
        <authorList>
            <person name="Reichwald K."/>
            <person name="Felder M."/>
            <person name="Petzold A."/>
            <person name="Koch P."/>
            <person name="Groth M."/>
            <person name="Platzer M."/>
        </authorList>
    </citation>
    <scope>NUCLEOTIDE SEQUENCE</scope>
    <source>
        <tissue evidence="14">Brain</tissue>
    </source>
</reference>
<dbReference type="SUPFAM" id="SSF52058">
    <property type="entry name" value="L domain-like"/>
    <property type="match status" value="1"/>
</dbReference>
<evidence type="ECO:0000256" key="7">
    <source>
        <dbReference type="ARBA" id="ARBA00022614"/>
    </source>
</evidence>
<comment type="function">
    <text evidence="1">Catalyzes the transfer of a geranylgeranyl moiety from geranylgeranyl diphosphate to both cysteines of Rab proteins with the C-terminal sequence -XXCC, -XCXC and -CCXX, such as RAB1A, RAB3A, RAB5A and RAB7A.</text>
</comment>
<dbReference type="PANTHER" id="PTHR11129">
    <property type="entry name" value="PROTEIN FARNESYLTRANSFERASE ALPHA SUBUNIT/RAB GERANYLGERANYL TRANSFERASE ALPHA SUBUNIT"/>
    <property type="match status" value="1"/>
</dbReference>
<dbReference type="InterPro" id="IPR032675">
    <property type="entry name" value="LRR_dom_sf"/>
</dbReference>
<name>A0A1A8Q015_9TELE</name>
<dbReference type="SMART" id="SM00365">
    <property type="entry name" value="LRR_SD22"/>
    <property type="match status" value="3"/>
</dbReference>
<evidence type="ECO:0000313" key="14">
    <source>
        <dbReference type="EMBL" id="SBR86612.1"/>
    </source>
</evidence>
<evidence type="ECO:0000256" key="10">
    <source>
        <dbReference type="ARBA" id="ARBA00047658"/>
    </source>
</evidence>
<evidence type="ECO:0000256" key="9">
    <source>
        <dbReference type="ARBA" id="ARBA00022737"/>
    </source>
</evidence>